<keyword evidence="2" id="KW-0472">Membrane</keyword>
<name>A0A9Q9DCT1_ENSAD</name>
<organism evidence="4 5">
    <name type="scientific">Ensifer adhaerens</name>
    <name type="common">Sinorhizobium morelense</name>
    <dbReference type="NCBI Taxonomy" id="106592"/>
    <lineage>
        <taxon>Bacteria</taxon>
        <taxon>Pseudomonadati</taxon>
        <taxon>Pseudomonadota</taxon>
        <taxon>Alphaproteobacteria</taxon>
        <taxon>Hyphomicrobiales</taxon>
        <taxon>Rhizobiaceae</taxon>
        <taxon>Sinorhizobium/Ensifer group</taxon>
        <taxon>Ensifer</taxon>
    </lineage>
</organism>
<dbReference type="PANTHER" id="PTHR13847:SF201">
    <property type="entry name" value="PUTATIBE OXIDOREDUCTASE"/>
    <property type="match status" value="1"/>
</dbReference>
<keyword evidence="2" id="KW-1133">Transmembrane helix</keyword>
<feature type="domain" description="FAD dependent oxidoreductase" evidence="3">
    <location>
        <begin position="37"/>
        <end position="389"/>
    </location>
</feature>
<keyword evidence="4" id="KW-0614">Plasmid</keyword>
<dbReference type="InterPro" id="IPR006076">
    <property type="entry name" value="FAD-dep_OxRdtase"/>
</dbReference>
<keyword evidence="1" id="KW-0560">Oxidoreductase</keyword>
<dbReference type="GO" id="GO:0016491">
    <property type="term" value="F:oxidoreductase activity"/>
    <property type="evidence" value="ECO:0007669"/>
    <property type="project" value="UniProtKB-KW"/>
</dbReference>
<dbReference type="EMBL" id="CP098809">
    <property type="protein sequence ID" value="USJ27008.1"/>
    <property type="molecule type" value="Genomic_DNA"/>
</dbReference>
<accession>A0A9Q9DCT1</accession>
<dbReference type="PANTHER" id="PTHR13847">
    <property type="entry name" value="SARCOSINE DEHYDROGENASE-RELATED"/>
    <property type="match status" value="1"/>
</dbReference>
<dbReference type="Proteomes" id="UP001055460">
    <property type="component" value="Plasmid pB"/>
</dbReference>
<feature type="transmembrane region" description="Helical" evidence="2">
    <location>
        <begin position="38"/>
        <end position="55"/>
    </location>
</feature>
<dbReference type="RefSeq" id="WP_252160926.1">
    <property type="nucleotide sequence ID" value="NZ_CP098809.1"/>
</dbReference>
<proteinExistence type="predicted"/>
<evidence type="ECO:0000313" key="4">
    <source>
        <dbReference type="EMBL" id="USJ27008.1"/>
    </source>
</evidence>
<evidence type="ECO:0000256" key="1">
    <source>
        <dbReference type="ARBA" id="ARBA00023002"/>
    </source>
</evidence>
<protein>
    <submittedName>
        <fullName evidence="4">FAD-binding oxidoreductase</fullName>
    </submittedName>
</protein>
<dbReference type="SUPFAM" id="SSF51905">
    <property type="entry name" value="FAD/NAD(P)-binding domain"/>
    <property type="match status" value="1"/>
</dbReference>
<dbReference type="InterPro" id="IPR036188">
    <property type="entry name" value="FAD/NAD-bd_sf"/>
</dbReference>
<dbReference type="GO" id="GO:0005737">
    <property type="term" value="C:cytoplasm"/>
    <property type="evidence" value="ECO:0007669"/>
    <property type="project" value="TreeGrafter"/>
</dbReference>
<sequence length="406" mass="44624">MEKITRKRKLRSNRPLWSNTRHIKVVAQSRISVDKVDVLIVGAGIGGALMALSLAKRDMKILVVDRRWPVQGSTLASTAMIQHEIDVPLHQLTTMIGQDKARRAWQRSARAVETLITLIDILGIDCGFEQKKSLYLSGNAYGARALRLEIDARQAAGISARFLKSACLREEFGLNRTAAIESDISAAANPAQLTAGLWRKAQRDGVSLIGDTEITDVRSVEGWNAAATSTGEIILAKHVVFCTGYEFLDVVAHQGHRMVSTWALATKPHHPRPDWLKNYVLWEASDPYLYFRSTKDGRLIVGGEDEESATAFADPIKLRAKSQILRAKLSALLEIPIGEPDYLWAAPFGITSDGLPLIGNVPGLENVYAVMGYGGNGITYSQIAAEIVSSEILGYRDPDSELFAFR</sequence>
<evidence type="ECO:0000256" key="2">
    <source>
        <dbReference type="SAM" id="Phobius"/>
    </source>
</evidence>
<evidence type="ECO:0000259" key="3">
    <source>
        <dbReference type="Pfam" id="PF01266"/>
    </source>
</evidence>
<dbReference type="Gene3D" id="3.30.9.10">
    <property type="entry name" value="D-Amino Acid Oxidase, subunit A, domain 2"/>
    <property type="match status" value="1"/>
</dbReference>
<geneLocation type="plasmid" evidence="4 5">
    <name>pB</name>
</geneLocation>
<dbReference type="Gene3D" id="3.50.50.60">
    <property type="entry name" value="FAD/NAD(P)-binding domain"/>
    <property type="match status" value="1"/>
</dbReference>
<evidence type="ECO:0000313" key="5">
    <source>
        <dbReference type="Proteomes" id="UP001055460"/>
    </source>
</evidence>
<gene>
    <name evidence="4" type="ORF">NE863_31415</name>
</gene>
<dbReference type="AlphaFoldDB" id="A0A9Q9DCT1"/>
<keyword evidence="2" id="KW-0812">Transmembrane</keyword>
<dbReference type="Pfam" id="PF01266">
    <property type="entry name" value="DAO"/>
    <property type="match status" value="1"/>
</dbReference>
<reference evidence="4" key="1">
    <citation type="submission" date="2022-06" db="EMBL/GenBank/DDBJ databases">
        <title>Physiological and biochemical characterization and genomic elucidation of a strain of the genus Ensifer adhaerens M8 that combines arsenic oxidation and chromium reduction.</title>
        <authorList>
            <person name="Li X."/>
            <person name="Yu c."/>
        </authorList>
    </citation>
    <scope>NUCLEOTIDE SEQUENCE</scope>
    <source>
        <strain evidence="4">M8</strain>
        <plasmid evidence="4">pB</plasmid>
    </source>
</reference>